<organism evidence="2 3">
    <name type="scientific">Kangiella geojedonensis</name>
    <dbReference type="NCBI Taxonomy" id="914150"/>
    <lineage>
        <taxon>Bacteria</taxon>
        <taxon>Pseudomonadati</taxon>
        <taxon>Pseudomonadota</taxon>
        <taxon>Gammaproteobacteria</taxon>
        <taxon>Kangiellales</taxon>
        <taxon>Kangiellaceae</taxon>
        <taxon>Kangiella</taxon>
    </lineage>
</organism>
<feature type="transmembrane region" description="Helical" evidence="1">
    <location>
        <begin position="154"/>
        <end position="175"/>
    </location>
</feature>
<dbReference type="PANTHER" id="PTHR38684">
    <property type="entry name" value="PROTEIN AMPE"/>
    <property type="match status" value="1"/>
</dbReference>
<evidence type="ECO:0000313" key="3">
    <source>
        <dbReference type="Proteomes" id="UP000034071"/>
    </source>
</evidence>
<keyword evidence="1" id="KW-0812">Transmembrane</keyword>
<dbReference type="Pfam" id="PF17113">
    <property type="entry name" value="AmpE"/>
    <property type="match status" value="1"/>
</dbReference>
<dbReference type="InterPro" id="IPR052966">
    <property type="entry name" value="Beta-lactamase_Reg"/>
</dbReference>
<evidence type="ECO:0000313" key="2">
    <source>
        <dbReference type="EMBL" id="AKE52620.1"/>
    </source>
</evidence>
<dbReference type="STRING" id="914150.TQ33_1678"/>
<feature type="transmembrane region" description="Helical" evidence="1">
    <location>
        <begin position="78"/>
        <end position="97"/>
    </location>
</feature>
<dbReference type="HOGENOM" id="CLU_054212_2_1_6"/>
<evidence type="ECO:0000256" key="1">
    <source>
        <dbReference type="SAM" id="Phobius"/>
    </source>
</evidence>
<dbReference type="EMBL" id="CP010975">
    <property type="protein sequence ID" value="AKE52620.1"/>
    <property type="molecule type" value="Genomic_DNA"/>
</dbReference>
<dbReference type="GO" id="GO:0046677">
    <property type="term" value="P:response to antibiotic"/>
    <property type="evidence" value="ECO:0007669"/>
    <property type="project" value="TreeGrafter"/>
</dbReference>
<name>A0A0F6TR87_9GAMM</name>
<dbReference type="AlphaFoldDB" id="A0A0F6TR87"/>
<feature type="transmembrane region" description="Helical" evidence="1">
    <location>
        <begin position="48"/>
        <end position="71"/>
    </location>
</feature>
<dbReference type="GO" id="GO:0005886">
    <property type="term" value="C:plasma membrane"/>
    <property type="evidence" value="ECO:0007669"/>
    <property type="project" value="TreeGrafter"/>
</dbReference>
<proteinExistence type="predicted"/>
<dbReference type="GO" id="GO:0048472">
    <property type="term" value="F:threonine-phosphate decarboxylase activity"/>
    <property type="evidence" value="ECO:0007669"/>
    <property type="project" value="InterPro"/>
</dbReference>
<feature type="transmembrane region" description="Helical" evidence="1">
    <location>
        <begin position="272"/>
        <end position="290"/>
    </location>
</feature>
<dbReference type="UniPathway" id="UPA00148"/>
<dbReference type="GO" id="GO:0009236">
    <property type="term" value="P:cobalamin biosynthetic process"/>
    <property type="evidence" value="ECO:0007669"/>
    <property type="project" value="UniProtKB-UniPathway"/>
</dbReference>
<protein>
    <submittedName>
        <fullName evidence="2">Signaling modulator of AmpD, AmpE</fullName>
    </submittedName>
</protein>
<accession>A0A0F6TR87</accession>
<dbReference type="KEGG" id="kge:TQ33_1678"/>
<reference evidence="2 3" key="1">
    <citation type="submission" date="2015-02" db="EMBL/GenBank/DDBJ databases">
        <title>Complete genome sequence of Kangiella geojedonensis strain YCS-5T.</title>
        <authorList>
            <person name="Kim K.M."/>
        </authorList>
    </citation>
    <scope>NUCLEOTIDE SEQUENCE [LARGE SCALE GENOMIC DNA]</scope>
    <source>
        <strain evidence="2 3">YCS-5</strain>
    </source>
</reference>
<dbReference type="PANTHER" id="PTHR38684:SF1">
    <property type="entry name" value="PROTEIN AMPE"/>
    <property type="match status" value="1"/>
</dbReference>
<dbReference type="OrthoDB" id="9811967at2"/>
<keyword evidence="1" id="KW-1133">Transmembrane helix</keyword>
<keyword evidence="1" id="KW-0472">Membrane</keyword>
<dbReference type="RefSeq" id="WP_046561668.1">
    <property type="nucleotide sequence ID" value="NZ_CP010975.1"/>
</dbReference>
<dbReference type="InterPro" id="IPR031347">
    <property type="entry name" value="AmpE"/>
</dbReference>
<keyword evidence="3" id="KW-1185">Reference proteome</keyword>
<dbReference type="Proteomes" id="UP000034071">
    <property type="component" value="Chromosome"/>
</dbReference>
<sequence>MALLALVIAILIERYYHGNQSIARDKLSSDNWYFAYLRFFEKSLGTKSWYQGWIKELFEVLLPAVLVFVIFKLFDHGFIASVIMLGLMVLILVHAFGPQLPSKQLQGYFSAMSHDDSQAAYEYAKTYTGKESENEEQMVKDVTETIFYNIESQYFSVAIWFVLLGPAGALLYRMLLWQQQESKLGIVGTKVHYAMEWFAFRLSALTYLLAGDMARGIEHSKGMFFDLNVSGKELLNVTATASMGSYIDGEEDQDRPSSCASNHCAISLSQRAGVILFAVIAVATLLGWTFV</sequence>
<gene>
    <name evidence="2" type="ORF">TQ33_1678</name>
</gene>